<dbReference type="EMBL" id="LSRS01000005">
    <property type="protein sequence ID" value="KAF1084498.1"/>
    <property type="molecule type" value="Genomic_DNA"/>
</dbReference>
<evidence type="ECO:0000256" key="4">
    <source>
        <dbReference type="ARBA" id="ARBA00022989"/>
    </source>
</evidence>
<evidence type="ECO:0000256" key="5">
    <source>
        <dbReference type="ARBA" id="ARBA00023136"/>
    </source>
</evidence>
<dbReference type="InterPro" id="IPR003339">
    <property type="entry name" value="ABC/ECF_trnsptr_transmembrane"/>
</dbReference>
<keyword evidence="2" id="KW-1003">Cell membrane</keyword>
<evidence type="ECO:0000313" key="7">
    <source>
        <dbReference type="EMBL" id="KAF1084498.1"/>
    </source>
</evidence>
<comment type="caution">
    <text evidence="7">The sequence shown here is derived from an EMBL/GenBank/DDBJ whole genome shotgun (WGS) entry which is preliminary data.</text>
</comment>
<evidence type="ECO:0000313" key="8">
    <source>
        <dbReference type="Proteomes" id="UP000798488"/>
    </source>
</evidence>
<dbReference type="RefSeq" id="WP_161822577.1">
    <property type="nucleotide sequence ID" value="NZ_LSRS01000005.1"/>
</dbReference>
<keyword evidence="8" id="KW-1185">Reference proteome</keyword>
<dbReference type="GO" id="GO:0043190">
    <property type="term" value="C:ATP-binding cassette (ABC) transporter complex"/>
    <property type="evidence" value="ECO:0007669"/>
    <property type="project" value="InterPro"/>
</dbReference>
<dbReference type="AlphaFoldDB" id="A0A9D2WP44"/>
<feature type="transmembrane region" description="Helical" evidence="6">
    <location>
        <begin position="24"/>
        <end position="50"/>
    </location>
</feature>
<feature type="transmembrane region" description="Helical" evidence="6">
    <location>
        <begin position="238"/>
        <end position="255"/>
    </location>
</feature>
<reference evidence="7" key="1">
    <citation type="submission" date="2016-02" db="EMBL/GenBank/DDBJ databases">
        <title>Draft Genome Sequence of Sporotomaculum syntrophicum Strain FB, a Syntrophic Benzoate Degrader.</title>
        <authorList>
            <person name="Nobu M.K."/>
            <person name="Narihiro T."/>
            <person name="Qiu Y.-L."/>
            <person name="Ohashi A."/>
            <person name="Liu W.-T."/>
            <person name="Yuji S."/>
        </authorList>
    </citation>
    <scope>NUCLEOTIDE SEQUENCE</scope>
    <source>
        <strain evidence="7">FB</strain>
    </source>
</reference>
<dbReference type="Proteomes" id="UP000798488">
    <property type="component" value="Unassembled WGS sequence"/>
</dbReference>
<organism evidence="7 8">
    <name type="scientific">Sporotomaculum syntrophicum</name>
    <dbReference type="NCBI Taxonomy" id="182264"/>
    <lineage>
        <taxon>Bacteria</taxon>
        <taxon>Bacillati</taxon>
        <taxon>Bacillota</taxon>
        <taxon>Clostridia</taxon>
        <taxon>Eubacteriales</taxon>
        <taxon>Desulfallaceae</taxon>
        <taxon>Sporotomaculum</taxon>
    </lineage>
</organism>
<evidence type="ECO:0000256" key="2">
    <source>
        <dbReference type="ARBA" id="ARBA00022475"/>
    </source>
</evidence>
<comment type="subcellular location">
    <subcellularLocation>
        <location evidence="1">Cell membrane</location>
        <topology evidence="1">Multi-pass membrane protein</topology>
    </subcellularLocation>
</comment>
<feature type="transmembrane region" description="Helical" evidence="6">
    <location>
        <begin position="182"/>
        <end position="202"/>
    </location>
</feature>
<dbReference type="InterPro" id="IPR052770">
    <property type="entry name" value="Cobalt_transport_CbiQ"/>
</dbReference>
<dbReference type="GO" id="GO:0006824">
    <property type="term" value="P:cobalt ion transport"/>
    <property type="evidence" value="ECO:0007669"/>
    <property type="project" value="InterPro"/>
</dbReference>
<sequence length="263" mass="28934">MINIDKYAYSSKLKQTAPLKKLTFAMLALGVGLWADSVPVSVLVLLIMGYCTIYKGGTPISLFIKLMLVPISFLIIGVLTIAINASGNKDIFLFSIAAWGTHIGVSQLGMQQAAHLFFKAMGAVSCLYFLALSTPMVDLLAVLRKLKVPKLMLELMGLIYRFIFVLLETADTIHTAQSSRLGYLNLTSGYCSLVALTSTLFIRAYKRSDELYTALEARGYDGELNVLEEPYKTHWTEYIAPVMINLALVGLALLLKQYTGGVL</sequence>
<feature type="transmembrane region" description="Helical" evidence="6">
    <location>
        <begin position="62"/>
        <end position="85"/>
    </location>
</feature>
<keyword evidence="5 6" id="KW-0472">Membrane</keyword>
<dbReference type="InterPro" id="IPR012809">
    <property type="entry name" value="ECF_CbiQ"/>
</dbReference>
<feature type="transmembrane region" description="Helical" evidence="6">
    <location>
        <begin position="91"/>
        <end position="109"/>
    </location>
</feature>
<accession>A0A9D2WP44</accession>
<dbReference type="Pfam" id="PF02361">
    <property type="entry name" value="CbiQ"/>
    <property type="match status" value="1"/>
</dbReference>
<protein>
    <submittedName>
        <fullName evidence="7">Cobalt transport protein CbiQ</fullName>
    </submittedName>
</protein>
<proteinExistence type="predicted"/>
<keyword evidence="3 6" id="KW-0812">Transmembrane</keyword>
<evidence type="ECO:0000256" key="1">
    <source>
        <dbReference type="ARBA" id="ARBA00004651"/>
    </source>
</evidence>
<evidence type="ECO:0000256" key="3">
    <source>
        <dbReference type="ARBA" id="ARBA00022692"/>
    </source>
</evidence>
<gene>
    <name evidence="7" type="primary">cbiQ</name>
    <name evidence="7" type="ORF">SPSYN_02276</name>
</gene>
<name>A0A9D2WP44_9FIRM</name>
<dbReference type="PANTHER" id="PTHR43723:SF1">
    <property type="entry name" value="COBALT TRANSPORT PROTEIN CBIQ"/>
    <property type="match status" value="1"/>
</dbReference>
<evidence type="ECO:0000256" key="6">
    <source>
        <dbReference type="SAM" id="Phobius"/>
    </source>
</evidence>
<dbReference type="CDD" id="cd16914">
    <property type="entry name" value="EcfT"/>
    <property type="match status" value="1"/>
</dbReference>
<keyword evidence="4 6" id="KW-1133">Transmembrane helix</keyword>
<feature type="transmembrane region" description="Helical" evidence="6">
    <location>
        <begin position="116"/>
        <end position="132"/>
    </location>
</feature>
<dbReference type="PANTHER" id="PTHR43723">
    <property type="entry name" value="COBALT TRANSPORT PROTEIN CBIQ"/>
    <property type="match status" value="1"/>
</dbReference>
<dbReference type="OrthoDB" id="9815246at2"/>
<dbReference type="NCBIfam" id="TIGR02454">
    <property type="entry name" value="ECF_T_CbiQ"/>
    <property type="match status" value="1"/>
</dbReference>